<proteinExistence type="inferred from homology"/>
<name>A0A919NVI5_9ACTN</name>
<dbReference type="Pfam" id="PF22692">
    <property type="entry name" value="LlgE_F_G_D1"/>
    <property type="match status" value="1"/>
</dbReference>
<organism evidence="10 11">
    <name type="scientific">Paractinoplanes tereljensis</name>
    <dbReference type="NCBI Taxonomy" id="571912"/>
    <lineage>
        <taxon>Bacteria</taxon>
        <taxon>Bacillati</taxon>
        <taxon>Actinomycetota</taxon>
        <taxon>Actinomycetes</taxon>
        <taxon>Micromonosporales</taxon>
        <taxon>Micromonosporaceae</taxon>
        <taxon>Paractinoplanes</taxon>
    </lineage>
</organism>
<gene>
    <name evidence="10" type="primary">flgE</name>
    <name evidence="10" type="ORF">Ate02nite_69520</name>
</gene>
<evidence type="ECO:0000313" key="10">
    <source>
        <dbReference type="EMBL" id="GIF24222.1"/>
    </source>
</evidence>
<dbReference type="InterPro" id="IPR020013">
    <property type="entry name" value="Flagellar_FlgE/F/G"/>
</dbReference>
<dbReference type="GO" id="GO:0009425">
    <property type="term" value="C:bacterial-type flagellum basal body"/>
    <property type="evidence" value="ECO:0007669"/>
    <property type="project" value="UniProtKB-SubCell"/>
</dbReference>
<dbReference type="RefSeq" id="WP_203812098.1">
    <property type="nucleotide sequence ID" value="NZ_BOMY01000044.1"/>
</dbReference>
<dbReference type="InterPro" id="IPR037058">
    <property type="entry name" value="Falgellar_hook_FlgE_sf"/>
</dbReference>
<evidence type="ECO:0000259" key="8">
    <source>
        <dbReference type="Pfam" id="PF07559"/>
    </source>
</evidence>
<keyword evidence="11" id="KW-1185">Reference proteome</keyword>
<dbReference type="PANTHER" id="PTHR30435">
    <property type="entry name" value="FLAGELLAR PROTEIN"/>
    <property type="match status" value="1"/>
</dbReference>
<evidence type="ECO:0000256" key="1">
    <source>
        <dbReference type="ARBA" id="ARBA00004117"/>
    </source>
</evidence>
<feature type="domain" description="Flagellar basal body rod protein N-terminal" evidence="6">
    <location>
        <begin position="5"/>
        <end position="35"/>
    </location>
</feature>
<dbReference type="GO" id="GO:0005829">
    <property type="term" value="C:cytosol"/>
    <property type="evidence" value="ECO:0007669"/>
    <property type="project" value="TreeGrafter"/>
</dbReference>
<evidence type="ECO:0000259" key="9">
    <source>
        <dbReference type="Pfam" id="PF22692"/>
    </source>
</evidence>
<dbReference type="InterPro" id="IPR037925">
    <property type="entry name" value="FlgE/F/G-like"/>
</dbReference>
<dbReference type="InterPro" id="IPR019776">
    <property type="entry name" value="Flagellar_basal_body_rod_CS"/>
</dbReference>
<feature type="domain" description="Flagellar hook protein FlgE/F/G-like D1" evidence="9">
    <location>
        <begin position="95"/>
        <end position="166"/>
    </location>
</feature>
<comment type="caution">
    <text evidence="10">The sequence shown here is derived from an EMBL/GenBank/DDBJ whole genome shotgun (WGS) entry which is preliminary data.</text>
</comment>
<keyword evidence="4 5" id="KW-0975">Bacterial flagellum</keyword>
<keyword evidence="10" id="KW-0282">Flagellum</keyword>
<evidence type="ECO:0000259" key="6">
    <source>
        <dbReference type="Pfam" id="PF00460"/>
    </source>
</evidence>
<dbReference type="Pfam" id="PF07559">
    <property type="entry name" value="FlgE_D2"/>
    <property type="match status" value="1"/>
</dbReference>
<dbReference type="Proteomes" id="UP000623608">
    <property type="component" value="Unassembled WGS sequence"/>
</dbReference>
<accession>A0A919NVI5</accession>
<dbReference type="Gene3D" id="2.60.98.20">
    <property type="entry name" value="Flagellar hook protein FlgE"/>
    <property type="match status" value="1"/>
</dbReference>
<evidence type="ECO:0000256" key="2">
    <source>
        <dbReference type="ARBA" id="ARBA00009677"/>
    </source>
</evidence>
<dbReference type="EMBL" id="BOMY01000044">
    <property type="protein sequence ID" value="GIF24222.1"/>
    <property type="molecule type" value="Genomic_DNA"/>
</dbReference>
<dbReference type="InterPro" id="IPR001444">
    <property type="entry name" value="Flag_bb_rod_N"/>
</dbReference>
<dbReference type="InterPro" id="IPR010930">
    <property type="entry name" value="Flg_bb/hook_C_dom"/>
</dbReference>
<dbReference type="InterPro" id="IPR053967">
    <property type="entry name" value="LlgE_F_G-like_D1"/>
</dbReference>
<dbReference type="GO" id="GO:0071978">
    <property type="term" value="P:bacterial-type flagellum-dependent swarming motility"/>
    <property type="evidence" value="ECO:0007669"/>
    <property type="project" value="TreeGrafter"/>
</dbReference>
<evidence type="ECO:0000256" key="3">
    <source>
        <dbReference type="ARBA" id="ARBA00019015"/>
    </source>
</evidence>
<evidence type="ECO:0000259" key="7">
    <source>
        <dbReference type="Pfam" id="PF06429"/>
    </source>
</evidence>
<keyword evidence="10" id="KW-0969">Cilium</keyword>
<feature type="domain" description="Flagellar hook protein FlgE D2" evidence="8">
    <location>
        <begin position="175"/>
        <end position="301"/>
    </location>
</feature>
<dbReference type="SUPFAM" id="SSF117143">
    <property type="entry name" value="Flagellar hook protein flgE"/>
    <property type="match status" value="1"/>
</dbReference>
<comment type="subcellular location">
    <subcellularLocation>
        <location evidence="1 5">Bacterial flagellum basal body</location>
    </subcellularLocation>
</comment>
<dbReference type="AlphaFoldDB" id="A0A919NVI5"/>
<dbReference type="NCBIfam" id="TIGR03506">
    <property type="entry name" value="FlgEFG_subfam"/>
    <property type="match status" value="1"/>
</dbReference>
<keyword evidence="10" id="KW-0966">Cell projection</keyword>
<protein>
    <recommendedName>
        <fullName evidence="3 5">Flagellar hook protein FlgE</fullName>
    </recommendedName>
</protein>
<comment type="similarity">
    <text evidence="2 5">Belongs to the flagella basal body rod proteins family.</text>
</comment>
<evidence type="ECO:0000256" key="5">
    <source>
        <dbReference type="RuleBase" id="RU362116"/>
    </source>
</evidence>
<evidence type="ECO:0000313" key="11">
    <source>
        <dbReference type="Proteomes" id="UP000623608"/>
    </source>
</evidence>
<dbReference type="InterPro" id="IPR011491">
    <property type="entry name" value="FlgE_D2"/>
</dbReference>
<reference evidence="10" key="1">
    <citation type="submission" date="2021-01" db="EMBL/GenBank/DDBJ databases">
        <title>Whole genome shotgun sequence of Actinoplanes tereljensis NBRC 105297.</title>
        <authorList>
            <person name="Komaki H."/>
            <person name="Tamura T."/>
        </authorList>
    </citation>
    <scope>NUCLEOTIDE SEQUENCE</scope>
    <source>
        <strain evidence="10">NBRC 105297</strain>
    </source>
</reference>
<dbReference type="Pfam" id="PF00460">
    <property type="entry name" value="Flg_bb_rod"/>
    <property type="match status" value="1"/>
</dbReference>
<feature type="domain" description="Flagellar basal-body/hook protein C-terminal" evidence="7">
    <location>
        <begin position="378"/>
        <end position="421"/>
    </location>
</feature>
<sequence>MLRSLYSGISGLHAHQQMMDVTGNNIANVNTVGYKASTVQFQDTLSQMLGAAGAPQNGQGGTNPAQVGLGVRNAGILSNWAQGSQETTGRSGDMMIQGDGFFITRSGGENLYTRAGSFSFDGNGLLTTATGEPVQGWTAVDGVVNAAGKPGDITMPLGSTIPPKATSTVTLKGNLSSDDIPNSTDPTNSGLNYVTTIPVKVYDAQGATHTVTAKFSRTANDNVADTSAWKVELFKEGVDTTTGTSFADTTMNFEAGKSTDGSGAAVTTLALGTAPDAYTLDVKDMTSFSGLSDARVFDTDGQSAGALTSLSYTVSDTGQIIGVYSNGLKQVLGQIAMATFKNVNGLEKTGDSSYRSTVNSGYAQVGLPASAGMGQVISGALEMSNVDLAQEFTNLVIAQRGFQANSRVITTSDELLQELVSMKR</sequence>
<dbReference type="PANTHER" id="PTHR30435:SF1">
    <property type="entry name" value="FLAGELLAR HOOK PROTEIN FLGE"/>
    <property type="match status" value="1"/>
</dbReference>
<evidence type="ECO:0000256" key="4">
    <source>
        <dbReference type="ARBA" id="ARBA00023143"/>
    </source>
</evidence>
<dbReference type="Pfam" id="PF06429">
    <property type="entry name" value="Flg_bbr_C"/>
    <property type="match status" value="1"/>
</dbReference>
<dbReference type="GO" id="GO:0009424">
    <property type="term" value="C:bacterial-type flagellum hook"/>
    <property type="evidence" value="ECO:0007669"/>
    <property type="project" value="TreeGrafter"/>
</dbReference>
<dbReference type="PROSITE" id="PS00588">
    <property type="entry name" value="FLAGELLA_BB_ROD"/>
    <property type="match status" value="1"/>
</dbReference>
<comment type="function">
    <text evidence="5">A flexible structure which links the flagellar filament to the drive apparatus in the basal body.</text>
</comment>